<dbReference type="EMBL" id="JAIHNG010000178">
    <property type="protein sequence ID" value="KAI5948718.1"/>
    <property type="molecule type" value="Genomic_DNA"/>
</dbReference>
<feature type="chain" id="PRO_5042194471" description="Protein BIG1" evidence="11">
    <location>
        <begin position="21"/>
        <end position="281"/>
    </location>
</feature>
<accession>A0AAD5FWA8</accession>
<protein>
    <recommendedName>
        <fullName evidence="3">Protein BIG1</fullName>
    </recommendedName>
</protein>
<evidence type="ECO:0000256" key="7">
    <source>
        <dbReference type="ARBA" id="ARBA00022989"/>
    </source>
</evidence>
<comment type="subcellular location">
    <subcellularLocation>
        <location evidence="1">Endoplasmic reticulum membrane</location>
        <topology evidence="1">Single-pass type I membrane protein</topology>
    </subcellularLocation>
</comment>
<feature type="signal peptide" evidence="11">
    <location>
        <begin position="1"/>
        <end position="20"/>
    </location>
</feature>
<organism evidence="13 14">
    <name type="scientific">Candida theae</name>
    <dbReference type="NCBI Taxonomy" id="1198502"/>
    <lineage>
        <taxon>Eukaryota</taxon>
        <taxon>Fungi</taxon>
        <taxon>Dikarya</taxon>
        <taxon>Ascomycota</taxon>
        <taxon>Saccharomycotina</taxon>
        <taxon>Pichiomycetes</taxon>
        <taxon>Debaryomycetaceae</taxon>
        <taxon>Candida/Lodderomyces clade</taxon>
        <taxon>Candida</taxon>
    </lineage>
</organism>
<evidence type="ECO:0000256" key="10">
    <source>
        <dbReference type="SAM" id="Phobius"/>
    </source>
</evidence>
<evidence type="ECO:0000259" key="12">
    <source>
        <dbReference type="Pfam" id="PF20520"/>
    </source>
</evidence>
<keyword evidence="14" id="KW-1185">Reference proteome</keyword>
<name>A0AAD5FWA8_9ASCO</name>
<comment type="similarity">
    <text evidence="2">Belongs to the BIG1 family.</text>
</comment>
<dbReference type="PANTHER" id="PTHR28285">
    <property type="entry name" value="PROTEIN BIG1"/>
    <property type="match status" value="1"/>
</dbReference>
<evidence type="ECO:0000256" key="3">
    <source>
        <dbReference type="ARBA" id="ARBA00022089"/>
    </source>
</evidence>
<dbReference type="PANTHER" id="PTHR28285:SF1">
    <property type="entry name" value="PROTEIN BIG1"/>
    <property type="match status" value="1"/>
</dbReference>
<gene>
    <name evidence="13" type="ORF">KGF57_005329</name>
</gene>
<dbReference type="GO" id="GO:0009272">
    <property type="term" value="P:fungal-type cell wall biogenesis"/>
    <property type="evidence" value="ECO:0007669"/>
    <property type="project" value="TreeGrafter"/>
</dbReference>
<dbReference type="RefSeq" id="XP_051606228.1">
    <property type="nucleotide sequence ID" value="XM_051754935.1"/>
</dbReference>
<comment type="caution">
    <text evidence="13">The sequence shown here is derived from an EMBL/GenBank/DDBJ whole genome shotgun (WGS) entry which is preliminary data.</text>
</comment>
<keyword evidence="9" id="KW-0961">Cell wall biogenesis/degradation</keyword>
<evidence type="ECO:0000256" key="11">
    <source>
        <dbReference type="SAM" id="SignalP"/>
    </source>
</evidence>
<keyword evidence="4 10" id="KW-0812">Transmembrane</keyword>
<evidence type="ECO:0000256" key="1">
    <source>
        <dbReference type="ARBA" id="ARBA00004115"/>
    </source>
</evidence>
<feature type="domain" description="V-type proton ATPase subunit S1/VOA1 transmembrane" evidence="12">
    <location>
        <begin position="233"/>
        <end position="272"/>
    </location>
</feature>
<reference evidence="13 14" key="1">
    <citation type="journal article" date="2022" name="DNA Res.">
        <title>Genome analysis of five recently described species of the CUG-Ser clade uncovers Candida theae as a new hybrid lineage with pathogenic potential in the Candida parapsilosis species complex.</title>
        <authorList>
            <person name="Mixao V."/>
            <person name="Del Olmo V."/>
            <person name="Hegedusova E."/>
            <person name="Saus E."/>
            <person name="Pryszcz L."/>
            <person name="Cillingova A."/>
            <person name="Nosek J."/>
            <person name="Gabaldon T."/>
        </authorList>
    </citation>
    <scope>NUCLEOTIDE SEQUENCE [LARGE SCALE GENOMIC DNA]</scope>
    <source>
        <strain evidence="13 14">CBS 12239</strain>
    </source>
</reference>
<proteinExistence type="inferred from homology"/>
<evidence type="ECO:0000256" key="5">
    <source>
        <dbReference type="ARBA" id="ARBA00022729"/>
    </source>
</evidence>
<dbReference type="InterPro" id="IPR037654">
    <property type="entry name" value="Big1"/>
</dbReference>
<evidence type="ECO:0000256" key="8">
    <source>
        <dbReference type="ARBA" id="ARBA00023136"/>
    </source>
</evidence>
<evidence type="ECO:0000256" key="6">
    <source>
        <dbReference type="ARBA" id="ARBA00022824"/>
    </source>
</evidence>
<dbReference type="Pfam" id="PF20520">
    <property type="entry name" value="Ac45-VOA1_TM"/>
    <property type="match status" value="1"/>
</dbReference>
<dbReference type="InterPro" id="IPR046756">
    <property type="entry name" value="VAS1/VOA1_TM"/>
</dbReference>
<dbReference type="GO" id="GO:0005789">
    <property type="term" value="C:endoplasmic reticulum membrane"/>
    <property type="evidence" value="ECO:0007669"/>
    <property type="project" value="UniProtKB-SubCell"/>
</dbReference>
<dbReference type="GO" id="GO:0006078">
    <property type="term" value="P:(1-&gt;6)-beta-D-glucan biosynthetic process"/>
    <property type="evidence" value="ECO:0007669"/>
    <property type="project" value="TreeGrafter"/>
</dbReference>
<dbReference type="GO" id="GO:0071555">
    <property type="term" value="P:cell wall organization"/>
    <property type="evidence" value="ECO:0007669"/>
    <property type="project" value="UniProtKB-KW"/>
</dbReference>
<dbReference type="Proteomes" id="UP001204833">
    <property type="component" value="Unassembled WGS sequence"/>
</dbReference>
<keyword evidence="5 11" id="KW-0732">Signal</keyword>
<evidence type="ECO:0000256" key="2">
    <source>
        <dbReference type="ARBA" id="ARBA00008203"/>
    </source>
</evidence>
<evidence type="ECO:0000313" key="14">
    <source>
        <dbReference type="Proteomes" id="UP001204833"/>
    </source>
</evidence>
<evidence type="ECO:0000313" key="13">
    <source>
        <dbReference type="EMBL" id="KAI5948718.1"/>
    </source>
</evidence>
<keyword evidence="7 10" id="KW-1133">Transmembrane helix</keyword>
<dbReference type="GeneID" id="76153373"/>
<dbReference type="AlphaFoldDB" id="A0AAD5FWA8"/>
<feature type="transmembrane region" description="Helical" evidence="10">
    <location>
        <begin position="239"/>
        <end position="260"/>
    </location>
</feature>
<evidence type="ECO:0000256" key="9">
    <source>
        <dbReference type="ARBA" id="ARBA00023316"/>
    </source>
</evidence>
<sequence length="281" mass="31700">MHFSSLLIAHLAYFIGTIAAFANTAPTFIRTRYDAPGLVDKPQWLYKTFSDVDILISTEFKAHDLGEVSEAPLNYYQVRKSEWFSKSRNVGGKLLPIANVVYSDRTEPVFNEFKSRGALPKLLSGAAIDEALERANTDDHDDYVIQIIPDHKEKETDVVDAAAEEKLQNLYDLNDKVTRKEKNGDVSVEQDIDADFAEANRLAAEEDQPVSILEDIPSNSTTVKHDNLFTNYQFFTTGIWSGLIVSGFLLLILYGALTWLSDLQITYASFEKQVDFDKKNE</sequence>
<evidence type="ECO:0000256" key="4">
    <source>
        <dbReference type="ARBA" id="ARBA00022692"/>
    </source>
</evidence>
<keyword evidence="6" id="KW-0256">Endoplasmic reticulum</keyword>
<keyword evidence="8 10" id="KW-0472">Membrane</keyword>